<dbReference type="EMBL" id="BARU01005812">
    <property type="protein sequence ID" value="GAH41674.1"/>
    <property type="molecule type" value="Genomic_DNA"/>
</dbReference>
<evidence type="ECO:0008006" key="2">
    <source>
        <dbReference type="Google" id="ProtNLM"/>
    </source>
</evidence>
<reference evidence="1" key="1">
    <citation type="journal article" date="2014" name="Front. Microbiol.">
        <title>High frequency of phylogenetically diverse reductive dehalogenase-homologous genes in deep subseafloor sedimentary metagenomes.</title>
        <authorList>
            <person name="Kawai M."/>
            <person name="Futagami T."/>
            <person name="Toyoda A."/>
            <person name="Takaki Y."/>
            <person name="Nishi S."/>
            <person name="Hori S."/>
            <person name="Arai W."/>
            <person name="Tsubouchi T."/>
            <person name="Morono Y."/>
            <person name="Uchiyama I."/>
            <person name="Ito T."/>
            <person name="Fujiyama A."/>
            <person name="Inagaki F."/>
            <person name="Takami H."/>
        </authorList>
    </citation>
    <scope>NUCLEOTIDE SEQUENCE</scope>
    <source>
        <strain evidence="1">Expedition CK06-06</strain>
    </source>
</reference>
<dbReference type="InterPro" id="IPR012675">
    <property type="entry name" value="Beta-grasp_dom_sf"/>
</dbReference>
<organism evidence="1">
    <name type="scientific">marine sediment metagenome</name>
    <dbReference type="NCBI Taxonomy" id="412755"/>
    <lineage>
        <taxon>unclassified sequences</taxon>
        <taxon>metagenomes</taxon>
        <taxon>ecological metagenomes</taxon>
    </lineage>
</organism>
<evidence type="ECO:0000313" key="1">
    <source>
        <dbReference type="EMBL" id="GAH41674.1"/>
    </source>
</evidence>
<gene>
    <name evidence="1" type="ORF">S03H2_11373</name>
</gene>
<comment type="caution">
    <text evidence="1">The sequence shown here is derived from an EMBL/GenBank/DDBJ whole genome shotgun (WGS) entry which is preliminary data.</text>
</comment>
<dbReference type="SUPFAM" id="SSF54285">
    <property type="entry name" value="MoaD/ThiS"/>
    <property type="match status" value="1"/>
</dbReference>
<proteinExistence type="predicted"/>
<accession>X1GJ79</accession>
<dbReference type="Gene3D" id="3.10.20.30">
    <property type="match status" value="1"/>
</dbReference>
<feature type="non-terminal residue" evidence="1">
    <location>
        <position position="1"/>
    </location>
</feature>
<protein>
    <recommendedName>
        <fullName evidence="2">MoaD/ThiS family protein</fullName>
    </recommendedName>
</protein>
<sequence length="48" mass="5666">LWDKKNKNEFSSFLSIIINGRSYRDENFLKTILKDGDDIAFLYLYFGG</sequence>
<dbReference type="InterPro" id="IPR016155">
    <property type="entry name" value="Mopterin_synth/thiamin_S_b"/>
</dbReference>
<dbReference type="AlphaFoldDB" id="X1GJ79"/>
<name>X1GJ79_9ZZZZ</name>